<evidence type="ECO:0000256" key="2">
    <source>
        <dbReference type="ARBA" id="ARBA00022723"/>
    </source>
</evidence>
<dbReference type="OMA" id="FMESTHH"/>
<dbReference type="Proteomes" id="UP000821853">
    <property type="component" value="Chromosome 3"/>
</dbReference>
<dbReference type="VEuPathDB" id="VectorBase:HLOH_053100"/>
<evidence type="ECO:0000256" key="1">
    <source>
        <dbReference type="ARBA" id="ARBA00001968"/>
    </source>
</evidence>
<dbReference type="EMBL" id="JABSTR010000005">
    <property type="protein sequence ID" value="KAH9371673.1"/>
    <property type="molecule type" value="Genomic_DNA"/>
</dbReference>
<feature type="domain" description="DDE Tnp4" evidence="3">
    <location>
        <begin position="1"/>
        <end position="86"/>
    </location>
</feature>
<evidence type="ECO:0000313" key="5">
    <source>
        <dbReference type="Proteomes" id="UP000821853"/>
    </source>
</evidence>
<accession>A0A9J6GAB8</accession>
<organism evidence="4 5">
    <name type="scientific">Haemaphysalis longicornis</name>
    <name type="common">Bush tick</name>
    <dbReference type="NCBI Taxonomy" id="44386"/>
    <lineage>
        <taxon>Eukaryota</taxon>
        <taxon>Metazoa</taxon>
        <taxon>Ecdysozoa</taxon>
        <taxon>Arthropoda</taxon>
        <taxon>Chelicerata</taxon>
        <taxon>Arachnida</taxon>
        <taxon>Acari</taxon>
        <taxon>Parasitiformes</taxon>
        <taxon>Ixodida</taxon>
        <taxon>Ixodoidea</taxon>
        <taxon>Ixodidae</taxon>
        <taxon>Haemaphysalinae</taxon>
        <taxon>Haemaphysalis</taxon>
    </lineage>
</organism>
<dbReference type="PANTHER" id="PTHR23080:SF143">
    <property type="entry name" value="SI:DKEY-56D12.4"/>
    <property type="match status" value="1"/>
</dbReference>
<protein>
    <recommendedName>
        <fullName evidence="3">DDE Tnp4 domain-containing protein</fullName>
    </recommendedName>
</protein>
<comment type="caution">
    <text evidence="4">The sequence shown here is derived from an EMBL/GenBank/DDBJ whole genome shotgun (WGS) entry which is preliminary data.</text>
</comment>
<keyword evidence="2" id="KW-0479">Metal-binding</keyword>
<comment type="cofactor">
    <cofactor evidence="1">
        <name>a divalent metal cation</name>
        <dbReference type="ChEBI" id="CHEBI:60240"/>
    </cofactor>
</comment>
<name>A0A9J6GAB8_HAELO</name>
<keyword evidence="5" id="KW-1185">Reference proteome</keyword>
<evidence type="ECO:0000313" key="4">
    <source>
        <dbReference type="EMBL" id="KAH9371673.1"/>
    </source>
</evidence>
<dbReference type="Pfam" id="PF13359">
    <property type="entry name" value="DDE_Tnp_4"/>
    <property type="match status" value="1"/>
</dbReference>
<dbReference type="GO" id="GO:0046872">
    <property type="term" value="F:metal ion binding"/>
    <property type="evidence" value="ECO:0007669"/>
    <property type="project" value="UniProtKB-KW"/>
</dbReference>
<dbReference type="AlphaFoldDB" id="A0A9J6GAB8"/>
<dbReference type="InterPro" id="IPR027806">
    <property type="entry name" value="HARBI1_dom"/>
</dbReference>
<dbReference type="PANTHER" id="PTHR23080">
    <property type="entry name" value="THAP DOMAIN PROTEIN"/>
    <property type="match status" value="1"/>
</dbReference>
<dbReference type="OrthoDB" id="6430815at2759"/>
<gene>
    <name evidence="4" type="ORF">HPB48_021961</name>
</gene>
<evidence type="ECO:0000259" key="3">
    <source>
        <dbReference type="Pfam" id="PF13359"/>
    </source>
</evidence>
<reference evidence="4 5" key="1">
    <citation type="journal article" date="2020" name="Cell">
        <title>Large-Scale Comparative Analyses of Tick Genomes Elucidate Their Genetic Diversity and Vector Capacities.</title>
        <authorList>
            <consortium name="Tick Genome and Microbiome Consortium (TIGMIC)"/>
            <person name="Jia N."/>
            <person name="Wang J."/>
            <person name="Shi W."/>
            <person name="Du L."/>
            <person name="Sun Y."/>
            <person name="Zhan W."/>
            <person name="Jiang J.F."/>
            <person name="Wang Q."/>
            <person name="Zhang B."/>
            <person name="Ji P."/>
            <person name="Bell-Sakyi L."/>
            <person name="Cui X.M."/>
            <person name="Yuan T.T."/>
            <person name="Jiang B.G."/>
            <person name="Yang W.F."/>
            <person name="Lam T.T."/>
            <person name="Chang Q.C."/>
            <person name="Ding S.J."/>
            <person name="Wang X.J."/>
            <person name="Zhu J.G."/>
            <person name="Ruan X.D."/>
            <person name="Zhao L."/>
            <person name="Wei J.T."/>
            <person name="Ye R.Z."/>
            <person name="Que T.C."/>
            <person name="Du C.H."/>
            <person name="Zhou Y.H."/>
            <person name="Cheng J.X."/>
            <person name="Dai P.F."/>
            <person name="Guo W.B."/>
            <person name="Han X.H."/>
            <person name="Huang E.J."/>
            <person name="Li L.F."/>
            <person name="Wei W."/>
            <person name="Gao Y.C."/>
            <person name="Liu J.Z."/>
            <person name="Shao H.Z."/>
            <person name="Wang X."/>
            <person name="Wang C.C."/>
            <person name="Yang T.C."/>
            <person name="Huo Q.B."/>
            <person name="Li W."/>
            <person name="Chen H.Y."/>
            <person name="Chen S.E."/>
            <person name="Zhou L.G."/>
            <person name="Ni X.B."/>
            <person name="Tian J.H."/>
            <person name="Sheng Y."/>
            <person name="Liu T."/>
            <person name="Pan Y.S."/>
            <person name="Xia L.Y."/>
            <person name="Li J."/>
            <person name="Zhao F."/>
            <person name="Cao W.C."/>
        </authorList>
    </citation>
    <scope>NUCLEOTIDE SEQUENCE [LARGE SCALE GENOMIC DNA]</scope>
    <source>
        <strain evidence="4">HaeL-2018</strain>
    </source>
</reference>
<proteinExistence type="predicted"/>
<sequence>MFVSKVYGGRASDTHITVDSSFLDRVEPGDVLLADKRFPGIRALLQGQKAVLVLPPFSKGNAQFTHEDTLETYHVTKVHIHVEQVI</sequence>